<dbReference type="InterPro" id="IPR013024">
    <property type="entry name" value="GGCT-like"/>
</dbReference>
<evidence type="ECO:0000259" key="1">
    <source>
        <dbReference type="Pfam" id="PF06094"/>
    </source>
</evidence>
<dbReference type="OrthoDB" id="9798388at2"/>
<evidence type="ECO:0000313" key="2">
    <source>
        <dbReference type="EMBL" id="KPM84096.1"/>
    </source>
</evidence>
<accession>A0A0N8HKK0</accession>
<comment type="caution">
    <text evidence="2">The sequence shown here is derived from an EMBL/GenBank/DDBJ whole genome shotgun (WGS) entry which is preliminary data.</text>
</comment>
<dbReference type="Gene3D" id="3.10.490.10">
    <property type="entry name" value="Gamma-glutamyl cyclotransferase-like"/>
    <property type="match status" value="1"/>
</dbReference>
<proteinExistence type="predicted"/>
<name>A0A0N8HKK0_9GAMM</name>
<evidence type="ECO:0000313" key="5">
    <source>
        <dbReference type="Proteomes" id="UP001377972"/>
    </source>
</evidence>
<dbReference type="GO" id="GO:0016874">
    <property type="term" value="F:ligase activity"/>
    <property type="evidence" value="ECO:0007669"/>
    <property type="project" value="UniProtKB-KW"/>
</dbReference>
<dbReference type="PATRIC" id="fig|570156.3.peg.2510"/>
<dbReference type="EMBL" id="LJTC01000004">
    <property type="protein sequence ID" value="KPM84096.1"/>
    <property type="molecule type" value="Genomic_DNA"/>
</dbReference>
<dbReference type="Proteomes" id="UP001377972">
    <property type="component" value="Unassembled WGS sequence"/>
</dbReference>
<reference evidence="3 5" key="2">
    <citation type="submission" date="2023-01" db="EMBL/GenBank/DDBJ databases">
        <title>Trichodesmium-associated heterotrophic epibiont bacteria.</title>
        <authorList>
            <person name="Cleveland C.S."/>
            <person name="Webb E.A."/>
        </authorList>
    </citation>
    <scope>NUCLEOTIDE SEQUENCE [LARGE SCALE GENOMIC DNA]</scope>
    <source>
        <strain evidence="3 5">USCH2</strain>
    </source>
</reference>
<dbReference type="RefSeq" id="WP_054552356.1">
    <property type="nucleotide sequence ID" value="NZ_JAQPZS010000002.1"/>
</dbReference>
<dbReference type="InterPro" id="IPR009288">
    <property type="entry name" value="AIG2-like_dom"/>
</dbReference>
<dbReference type="AlphaFoldDB" id="A0A0N8HKK0"/>
<dbReference type="InterPro" id="IPR036568">
    <property type="entry name" value="GGCT-like_sf"/>
</dbReference>
<gene>
    <name evidence="2" type="ORF">AOG27_07275</name>
    <name evidence="3" type="ORF">PQI24_03490</name>
</gene>
<feature type="domain" description="Gamma-glutamylcyclotransferase AIG2-like" evidence="1">
    <location>
        <begin position="4"/>
        <end position="111"/>
    </location>
</feature>
<reference evidence="2 4" key="1">
    <citation type="submission" date="2015-09" db="EMBL/GenBank/DDBJ databases">
        <title>Draft Genome Sequence of Pseudoalteromonas lipolytica UCD-48B.</title>
        <authorList>
            <person name="Krusor M."/>
            <person name="Coil D.A."/>
            <person name="Lang J.M."/>
            <person name="Eisen J.A."/>
            <person name="Alexiev A."/>
        </authorList>
    </citation>
    <scope>NUCLEOTIDE SEQUENCE [LARGE SCALE GENOMIC DNA]</scope>
    <source>
        <strain evidence="2 4">UCD-48B</strain>
    </source>
</reference>
<evidence type="ECO:0000313" key="4">
    <source>
        <dbReference type="Proteomes" id="UP000050378"/>
    </source>
</evidence>
<protein>
    <submittedName>
        <fullName evidence="3">Gamma-glutamylcyclotransferase</fullName>
    </submittedName>
    <submittedName>
        <fullName evidence="2">UDP-N-acetylmuramate--alanine ligase</fullName>
    </submittedName>
</protein>
<evidence type="ECO:0000313" key="3">
    <source>
        <dbReference type="EMBL" id="MEJ6495076.1"/>
    </source>
</evidence>
<dbReference type="CDD" id="cd06661">
    <property type="entry name" value="GGCT_like"/>
    <property type="match status" value="1"/>
</dbReference>
<keyword evidence="2" id="KW-0436">Ligase</keyword>
<dbReference type="STRING" id="570156.AOG27_07275"/>
<keyword evidence="5" id="KW-1185">Reference proteome</keyword>
<dbReference type="SUPFAM" id="SSF110857">
    <property type="entry name" value="Gamma-glutamyl cyclotransferase-like"/>
    <property type="match status" value="1"/>
</dbReference>
<sequence>MEKLFSYGTLQYPQVQLDTFGRLLEGQPATLTGYVIGEVEITDEAVLKSSGQRFHPALIKTGKQSDIVNGTIYLITKRELNQADAYEVDDYQRIAETFQCNNQAWLYVAKNSL</sequence>
<dbReference type="EMBL" id="JAQPZS010000002">
    <property type="protein sequence ID" value="MEJ6495076.1"/>
    <property type="molecule type" value="Genomic_DNA"/>
</dbReference>
<dbReference type="Proteomes" id="UP000050378">
    <property type="component" value="Unassembled WGS sequence"/>
</dbReference>
<dbReference type="Pfam" id="PF06094">
    <property type="entry name" value="GGACT"/>
    <property type="match status" value="1"/>
</dbReference>
<organism evidence="2 4">
    <name type="scientific">Pseudoalteromonas lipolytica</name>
    <dbReference type="NCBI Taxonomy" id="570156"/>
    <lineage>
        <taxon>Bacteria</taxon>
        <taxon>Pseudomonadati</taxon>
        <taxon>Pseudomonadota</taxon>
        <taxon>Gammaproteobacteria</taxon>
        <taxon>Alteromonadales</taxon>
        <taxon>Pseudoalteromonadaceae</taxon>
        <taxon>Pseudoalteromonas</taxon>
    </lineage>
</organism>